<organism evidence="2 3">
    <name type="scientific">Frankia canadensis</name>
    <dbReference type="NCBI Taxonomy" id="1836972"/>
    <lineage>
        <taxon>Bacteria</taxon>
        <taxon>Bacillati</taxon>
        <taxon>Actinomycetota</taxon>
        <taxon>Actinomycetes</taxon>
        <taxon>Frankiales</taxon>
        <taxon>Frankiaceae</taxon>
        <taxon>Frankia</taxon>
    </lineage>
</organism>
<dbReference type="AlphaFoldDB" id="A0A2I2L1M6"/>
<protein>
    <recommendedName>
        <fullName evidence="1">AAA+ ATPase domain-containing protein</fullName>
    </recommendedName>
</protein>
<reference evidence="2 3" key="1">
    <citation type="submission" date="2017-06" db="EMBL/GenBank/DDBJ databases">
        <authorList>
            <person name="Kim H.J."/>
            <person name="Triplett B.A."/>
        </authorList>
    </citation>
    <scope>NUCLEOTIDE SEQUENCE [LARGE SCALE GENOMIC DNA]</scope>
    <source>
        <strain evidence="2">FRACA_ARgP5</strain>
    </source>
</reference>
<keyword evidence="3" id="KW-1185">Reference proteome</keyword>
<dbReference type="GO" id="GO:0016887">
    <property type="term" value="F:ATP hydrolysis activity"/>
    <property type="evidence" value="ECO:0007669"/>
    <property type="project" value="InterPro"/>
</dbReference>
<feature type="domain" description="AAA+ ATPase" evidence="1">
    <location>
        <begin position="195"/>
        <end position="439"/>
    </location>
</feature>
<dbReference type="InterPro" id="IPR051396">
    <property type="entry name" value="Bact_Antivir_Def_Nuclease"/>
</dbReference>
<dbReference type="GO" id="GO:0005524">
    <property type="term" value="F:ATP binding"/>
    <property type="evidence" value="ECO:0007669"/>
    <property type="project" value="InterPro"/>
</dbReference>
<sequence length="516" mass="56911">MVGAGEQIEFSTLPMYGRPPAGSRNRVFLEENGWNDFGFSTFWNISLADSDGVIHRLGHVRIGAFNLGNRRRVTIPSSFIRLPEQFFSLGADDAYYSALTELGDDVRDTVLRGLRDIALDLDTFERARGEKVTQDSLLRSITQSTVQGQLHRMATGGVRLSPYEFTFHHHFRGSKGRIRSTVALNFQVEPESKPASNVHVIIGRNGVGKSVLLNSMANTLVRPGGQDAGSIDFVEPADRMLASKFSRVVSVSFSAFDEFEPLRGSEKSDTAMLAYDYIGLKLVGPSKSGSLKTSTTLANEFAASVKKCLDRPRLARWRRALEMLQSDPIFAEFEVAGLAESTEDEEIQAAAKKIFRGLSSGHKIVLLSITRLVEAVEEATLVLLDEPEAHLHPPLLAAFIRALSDLLENRNGVAIIATHSPVVLQEVPRSCVWKLRRSGWEVSVDRPEIETFGENVGILTQEVFGLEVTTSGFHRTLMEAAGSDLPYEALLGQFGNQLGGEARALLRVLILSRRDR</sequence>
<dbReference type="InterPro" id="IPR003959">
    <property type="entry name" value="ATPase_AAA_core"/>
</dbReference>
<gene>
    <name evidence="2" type="ORF">FRACA_810011</name>
</gene>
<dbReference type="PANTHER" id="PTHR43581:SF2">
    <property type="entry name" value="EXCINUCLEASE ATPASE SUBUNIT"/>
    <property type="match status" value="1"/>
</dbReference>
<evidence type="ECO:0000313" key="2">
    <source>
        <dbReference type="EMBL" id="SNQ51820.1"/>
    </source>
</evidence>
<dbReference type="InterPro" id="IPR003593">
    <property type="entry name" value="AAA+_ATPase"/>
</dbReference>
<dbReference type="Gene3D" id="3.40.50.300">
    <property type="entry name" value="P-loop containing nucleotide triphosphate hydrolases"/>
    <property type="match status" value="1"/>
</dbReference>
<dbReference type="SMART" id="SM00382">
    <property type="entry name" value="AAA"/>
    <property type="match status" value="1"/>
</dbReference>
<dbReference type="CDD" id="cd00267">
    <property type="entry name" value="ABC_ATPase"/>
    <property type="match status" value="1"/>
</dbReference>
<evidence type="ECO:0000259" key="1">
    <source>
        <dbReference type="SMART" id="SM00382"/>
    </source>
</evidence>
<dbReference type="Pfam" id="PF13304">
    <property type="entry name" value="AAA_21"/>
    <property type="match status" value="1"/>
</dbReference>
<dbReference type="SUPFAM" id="SSF52540">
    <property type="entry name" value="P-loop containing nucleoside triphosphate hydrolases"/>
    <property type="match status" value="1"/>
</dbReference>
<dbReference type="Proteomes" id="UP000234331">
    <property type="component" value="Unassembled WGS sequence"/>
</dbReference>
<accession>A0A2I2L1M6</accession>
<name>A0A2I2L1M6_9ACTN</name>
<dbReference type="EMBL" id="FZMO01000549">
    <property type="protein sequence ID" value="SNQ51820.1"/>
    <property type="molecule type" value="Genomic_DNA"/>
</dbReference>
<evidence type="ECO:0000313" key="3">
    <source>
        <dbReference type="Proteomes" id="UP000234331"/>
    </source>
</evidence>
<dbReference type="PANTHER" id="PTHR43581">
    <property type="entry name" value="ATP/GTP PHOSPHATASE"/>
    <property type="match status" value="1"/>
</dbReference>
<dbReference type="InterPro" id="IPR027417">
    <property type="entry name" value="P-loop_NTPase"/>
</dbReference>
<proteinExistence type="predicted"/>